<keyword evidence="1" id="KW-0812">Transmembrane</keyword>
<feature type="signal peptide" evidence="2">
    <location>
        <begin position="1"/>
        <end position="26"/>
    </location>
</feature>
<dbReference type="PATRIC" id="fig|1454003.3.peg.1727"/>
<organism evidence="3 4">
    <name type="scientific">Candidatus Accumulibacter appositus</name>
    <dbReference type="NCBI Taxonomy" id="1454003"/>
    <lineage>
        <taxon>Bacteria</taxon>
        <taxon>Pseudomonadati</taxon>
        <taxon>Pseudomonadota</taxon>
        <taxon>Betaproteobacteria</taxon>
        <taxon>Candidatus Accumulibacter</taxon>
    </lineage>
</organism>
<keyword evidence="2" id="KW-0732">Signal</keyword>
<dbReference type="STRING" id="1454003.AW10_01674"/>
<feature type="chain" id="PRO_5001462054" evidence="2">
    <location>
        <begin position="27"/>
        <end position="327"/>
    </location>
</feature>
<evidence type="ECO:0000313" key="4">
    <source>
        <dbReference type="Proteomes" id="UP000021816"/>
    </source>
</evidence>
<dbReference type="AlphaFoldDB" id="A0A011PUM6"/>
<accession>A0A011PUM6</accession>
<keyword evidence="1" id="KW-0472">Membrane</keyword>
<evidence type="ECO:0000313" key="3">
    <source>
        <dbReference type="EMBL" id="EXI80767.1"/>
    </source>
</evidence>
<dbReference type="Proteomes" id="UP000021816">
    <property type="component" value="Unassembled WGS sequence"/>
</dbReference>
<reference evidence="3 4" key="1">
    <citation type="submission" date="2014-02" db="EMBL/GenBank/DDBJ databases">
        <title>Expanding our view of genomic diversity in Candidatus Accumulibacter clades.</title>
        <authorList>
            <person name="Skennerton C.T."/>
            <person name="Barr J.J."/>
            <person name="Slater F.R."/>
            <person name="Bond P.L."/>
            <person name="Tyson G.W."/>
        </authorList>
    </citation>
    <scope>NUCLEOTIDE SEQUENCE [LARGE SCALE GENOMIC DNA]</scope>
    <source>
        <strain evidence="4">BA-92</strain>
    </source>
</reference>
<name>A0A011PUM6_9PROT</name>
<evidence type="ECO:0000256" key="1">
    <source>
        <dbReference type="SAM" id="Phobius"/>
    </source>
</evidence>
<keyword evidence="1" id="KW-1133">Transmembrane helix</keyword>
<dbReference type="EMBL" id="JEMX01000029">
    <property type="protein sequence ID" value="EXI80767.1"/>
    <property type="molecule type" value="Genomic_DNA"/>
</dbReference>
<evidence type="ECO:0000256" key="2">
    <source>
        <dbReference type="SAM" id="SignalP"/>
    </source>
</evidence>
<gene>
    <name evidence="3" type="ORF">AW10_01674</name>
</gene>
<comment type="caution">
    <text evidence="3">The sequence shown here is derived from an EMBL/GenBank/DDBJ whole genome shotgun (WGS) entry which is preliminary data.</text>
</comment>
<proteinExistence type="predicted"/>
<sequence length="327" mass="35213">MTSHFKRPHGILGFLAALFLATQVAAYPLDNDELAVRGGVSLNGFAALPAVVEVYSSTTPTDVPSLLPATAKANPGAWSTGSWLGVDSAAPVPLFVDPLPEDHQGGGLASPAHADPLGRALRSVVNVSANRPPEASAARVVLPATELDQVTPFLVEEIAAGVLKMEEGLAEIITEVLDARVDDEGRVTFSLAGMEGFHITTDGGKVSLGYGDSLFAFNRVKGAQLERRISALDAVRDAEQRPHSSSSNPLRDLVELGRRVVQYPLFWVLVVLALIGKVALAIATSRKRRRLRRLKSGGAQPKAKRTRTRTRIRLKRMRTRIRLRQSA</sequence>
<protein>
    <submittedName>
        <fullName evidence="3">Uncharacterized protein</fullName>
    </submittedName>
</protein>
<feature type="transmembrane region" description="Helical" evidence="1">
    <location>
        <begin position="265"/>
        <end position="285"/>
    </location>
</feature>